<dbReference type="GO" id="GO:0032259">
    <property type="term" value="P:methylation"/>
    <property type="evidence" value="ECO:0007669"/>
    <property type="project" value="UniProtKB-KW"/>
</dbReference>
<dbReference type="PANTHER" id="PTHR43397">
    <property type="entry name" value="ERGOTHIONEINE BIOSYNTHESIS PROTEIN 1"/>
    <property type="match status" value="1"/>
</dbReference>
<evidence type="ECO:0000256" key="1">
    <source>
        <dbReference type="ARBA" id="ARBA00022603"/>
    </source>
</evidence>
<dbReference type="PIRSF" id="PIRSF018005">
    <property type="entry name" value="UCP018005"/>
    <property type="match status" value="1"/>
</dbReference>
<evidence type="ECO:0000256" key="2">
    <source>
        <dbReference type="ARBA" id="ARBA00022679"/>
    </source>
</evidence>
<evidence type="ECO:0000313" key="4">
    <source>
        <dbReference type="EMBL" id="SHE62017.1"/>
    </source>
</evidence>
<name>A0A1M4UZF3_9GAMM</name>
<dbReference type="NCBIfam" id="TIGR03438">
    <property type="entry name" value="egtD_ergothio"/>
    <property type="match status" value="1"/>
</dbReference>
<dbReference type="InterPro" id="IPR017804">
    <property type="entry name" value="MeTrfase_EgtD-like"/>
</dbReference>
<dbReference type="Gene3D" id="3.40.50.150">
    <property type="entry name" value="Vaccinia Virus protein VP39"/>
    <property type="match status" value="1"/>
</dbReference>
<protein>
    <submittedName>
        <fullName evidence="4">Dimethylhistidine N-methyltransferase</fullName>
    </submittedName>
</protein>
<dbReference type="AlphaFoldDB" id="A0A1M4UZF3"/>
<dbReference type="InterPro" id="IPR035094">
    <property type="entry name" value="EgtD"/>
</dbReference>
<organism evidence="4 5">
    <name type="scientific">Microbulbifer donghaiensis</name>
    <dbReference type="NCBI Taxonomy" id="494016"/>
    <lineage>
        <taxon>Bacteria</taxon>
        <taxon>Pseudomonadati</taxon>
        <taxon>Pseudomonadota</taxon>
        <taxon>Gammaproteobacteria</taxon>
        <taxon>Cellvibrionales</taxon>
        <taxon>Microbulbiferaceae</taxon>
        <taxon>Microbulbifer</taxon>
    </lineage>
</organism>
<accession>A0A1M4UZF3</accession>
<dbReference type="OrthoDB" id="5289726at2"/>
<dbReference type="STRING" id="494016.SAMN04487965_0285"/>
<proteinExistence type="predicted"/>
<dbReference type="InterPro" id="IPR051128">
    <property type="entry name" value="EgtD_Methyltrsf_superfamily"/>
</dbReference>
<gene>
    <name evidence="4" type="ORF">SAMN04487965_0285</name>
</gene>
<dbReference type="PANTHER" id="PTHR43397:SF1">
    <property type="entry name" value="ERGOTHIONEINE BIOSYNTHESIS PROTEIN 1"/>
    <property type="match status" value="1"/>
</dbReference>
<dbReference type="EMBL" id="FQVA01000001">
    <property type="protein sequence ID" value="SHE62017.1"/>
    <property type="molecule type" value="Genomic_DNA"/>
</dbReference>
<evidence type="ECO:0000259" key="3">
    <source>
        <dbReference type="Pfam" id="PF10017"/>
    </source>
</evidence>
<dbReference type="GO" id="GO:0008168">
    <property type="term" value="F:methyltransferase activity"/>
    <property type="evidence" value="ECO:0007669"/>
    <property type="project" value="UniProtKB-KW"/>
</dbReference>
<reference evidence="5" key="1">
    <citation type="submission" date="2016-11" db="EMBL/GenBank/DDBJ databases">
        <authorList>
            <person name="Varghese N."/>
            <person name="Submissions S."/>
        </authorList>
    </citation>
    <scope>NUCLEOTIDE SEQUENCE [LARGE SCALE GENOMIC DNA]</scope>
    <source>
        <strain evidence="5">CGMCC 1.7063</strain>
    </source>
</reference>
<keyword evidence="1 4" id="KW-0489">Methyltransferase</keyword>
<dbReference type="InterPro" id="IPR019257">
    <property type="entry name" value="MeTrfase_dom"/>
</dbReference>
<sequence>MNMAVSSIRDEKLQDSDFFRDVLAGLAGEQKTLPCKYLYDEAGSLLFEQICELDDYYLTRTEAAIFRQHITAMARQVGPGALIIEPGAGNCEKVEPLLEHLQAPSGYYPIDISPEILLAAKERITARLPNLEVIASIGDFTQADVWEGLKNLSTQKRVLFFPGSTIGNFTPVQAENLLGFFAAKLGCGDGLLIGTDLVKDSVVLERAYCDSEHVTEEFNKNILARINSELNGNFDLSLFAHRAFYHPLRQRVEMHLVCLKSHLVQVAGRKFEFAEGETIHTENSHKYSISGFNRLLLRAGFSPVCHWSDPQQHYAIHYAQIS</sequence>
<feature type="domain" description="Histidine-specific methyltransferase SAM-dependent" evidence="3">
    <location>
        <begin position="20"/>
        <end position="320"/>
    </location>
</feature>
<dbReference type="SUPFAM" id="SSF53335">
    <property type="entry name" value="S-adenosyl-L-methionine-dependent methyltransferases"/>
    <property type="match status" value="1"/>
</dbReference>
<keyword evidence="2 4" id="KW-0808">Transferase</keyword>
<evidence type="ECO:0000313" key="5">
    <source>
        <dbReference type="Proteomes" id="UP000184170"/>
    </source>
</evidence>
<dbReference type="Proteomes" id="UP000184170">
    <property type="component" value="Unassembled WGS sequence"/>
</dbReference>
<dbReference type="Pfam" id="PF10017">
    <property type="entry name" value="Methyltransf_33"/>
    <property type="match status" value="1"/>
</dbReference>
<dbReference type="InterPro" id="IPR029063">
    <property type="entry name" value="SAM-dependent_MTases_sf"/>
</dbReference>
<keyword evidence="5" id="KW-1185">Reference proteome</keyword>